<evidence type="ECO:0000256" key="1">
    <source>
        <dbReference type="SAM" id="Phobius"/>
    </source>
</evidence>
<dbReference type="InterPro" id="IPR009577">
    <property type="entry name" value="Sm_multidrug_ex"/>
</dbReference>
<feature type="transmembrane region" description="Helical" evidence="1">
    <location>
        <begin position="98"/>
        <end position="121"/>
    </location>
</feature>
<feature type="transmembrane region" description="Helical" evidence="1">
    <location>
        <begin position="6"/>
        <end position="24"/>
    </location>
</feature>
<proteinExistence type="predicted"/>
<feature type="transmembrane region" description="Helical" evidence="1">
    <location>
        <begin position="128"/>
        <end position="151"/>
    </location>
</feature>
<gene>
    <name evidence="2" type="ORF">METZ01_LOCUS174870</name>
</gene>
<keyword evidence="1" id="KW-1133">Transmembrane helix</keyword>
<feature type="transmembrane region" description="Helical" evidence="1">
    <location>
        <begin position="36"/>
        <end position="57"/>
    </location>
</feature>
<dbReference type="PANTHER" id="PTHR36007:SF2">
    <property type="entry name" value="TRANSPORT PROTEIN-RELATED"/>
    <property type="match status" value="1"/>
</dbReference>
<reference evidence="2" key="1">
    <citation type="submission" date="2018-05" db="EMBL/GenBank/DDBJ databases">
        <authorList>
            <person name="Lanie J.A."/>
            <person name="Ng W.-L."/>
            <person name="Kazmierczak K.M."/>
            <person name="Andrzejewski T.M."/>
            <person name="Davidsen T.M."/>
            <person name="Wayne K.J."/>
            <person name="Tettelin H."/>
            <person name="Glass J.I."/>
            <person name="Rusch D."/>
            <person name="Podicherti R."/>
            <person name="Tsui H.-C.T."/>
            <person name="Winkler M.E."/>
        </authorList>
    </citation>
    <scope>NUCLEOTIDE SEQUENCE</scope>
</reference>
<dbReference type="AlphaFoldDB" id="A0A382C7H6"/>
<sequence length="161" mass="18196">MELFEIIWVLIAAAMPIGELRVAIPVAMITYDFTWFQAAIFGLIGNLIPVFFMPWFLHKIAWVLLKLPQPIPFILEWRVRSLKNSGNDRISKYGRLGLIPFVAIPLPFTGAWTGILVAWIFDIHPKKAIPMLTIGVIISGIIVTTLMYLGISLKLFLGDFN</sequence>
<organism evidence="2">
    <name type="scientific">marine metagenome</name>
    <dbReference type="NCBI Taxonomy" id="408172"/>
    <lineage>
        <taxon>unclassified sequences</taxon>
        <taxon>metagenomes</taxon>
        <taxon>ecological metagenomes</taxon>
    </lineage>
</organism>
<protein>
    <recommendedName>
        <fullName evidence="3">Small multi-drug export protein</fullName>
    </recommendedName>
</protein>
<dbReference type="Pfam" id="PF06695">
    <property type="entry name" value="Sm_multidrug_ex"/>
    <property type="match status" value="1"/>
</dbReference>
<dbReference type="EMBL" id="UINC01033169">
    <property type="protein sequence ID" value="SVB22016.1"/>
    <property type="molecule type" value="Genomic_DNA"/>
</dbReference>
<accession>A0A382C7H6</accession>
<keyword evidence="1" id="KW-0472">Membrane</keyword>
<dbReference type="PANTHER" id="PTHR36007">
    <property type="entry name" value="TRANSPORT PROTEIN-RELATED"/>
    <property type="match status" value="1"/>
</dbReference>
<keyword evidence="1" id="KW-0812">Transmembrane</keyword>
<evidence type="ECO:0000313" key="2">
    <source>
        <dbReference type="EMBL" id="SVB22016.1"/>
    </source>
</evidence>
<name>A0A382C7H6_9ZZZZ</name>
<evidence type="ECO:0008006" key="3">
    <source>
        <dbReference type="Google" id="ProtNLM"/>
    </source>
</evidence>